<name>A0A288WHW0_9BBAC</name>
<organism evidence="1">
    <name type="scientific">Erinnyis ello granulovirus</name>
    <dbReference type="NCBI Taxonomy" id="307444"/>
    <lineage>
        <taxon>Viruses</taxon>
        <taxon>Viruses incertae sedis</taxon>
        <taxon>Naldaviricetes</taxon>
        <taxon>Lefavirales</taxon>
        <taxon>Baculoviridae</taxon>
        <taxon>Betabaculovirus</taxon>
        <taxon>Betabaculovirus erellonis</taxon>
    </lineage>
</organism>
<evidence type="ECO:0000313" key="1">
    <source>
        <dbReference type="EMBL" id="ARX71630.1"/>
    </source>
</evidence>
<reference evidence="1" key="1">
    <citation type="submission" date="2016-09" db="EMBL/GenBank/DDBJ databases">
        <title>Genome-wide Diversity of Wild Populations of Erinnyis ello granulovirus (ErelGV).</title>
        <authorList>
            <person name="Brito A.F."/>
            <person name="Melo F.L."/>
            <person name="Ardisson-Araujo D.M.P."/>
            <person name="Sihler W."/>
            <person name="Souza M.L."/>
            <person name="Ribeiro B.M."/>
        </authorList>
    </citation>
    <scope>NUCLEOTIDE SEQUENCE</scope>
    <source>
        <strain evidence="1">ErelGV-99</strain>
    </source>
</reference>
<dbReference type="InterPro" id="IPR007703">
    <property type="entry name" value="PIF3"/>
</dbReference>
<gene>
    <name evidence="1" type="primary">PIF-3</name>
    <name evidence="1" type="ORF">EREL_031</name>
</gene>
<dbReference type="EMBL" id="KX859081">
    <property type="protein sequence ID" value="ARX71630.1"/>
    <property type="molecule type" value="Genomic_DNA"/>
</dbReference>
<proteinExistence type="predicted"/>
<protein>
    <submittedName>
        <fullName evidence="1">Per os infectivity factor 3</fullName>
    </submittedName>
</protein>
<sequence length="188" mass="21399">MHRVWFVLILCFVFFVSVVTRRWFNQEYETRKNVRIAFEKRNILDCDSVNVPCVADDQCVDNCQGGLMMTCNSSGFCSRELKLTTNNLEDCDANRGMITIINAVGGFVVESACVSLYRDVIDDNGEMREYVCNGGTMDLRLEERPFDVSDCDCPSNHTRFTFTSGAFTRPTPVCVPNNLSSLYQRVYT</sequence>
<dbReference type="Pfam" id="PF05006">
    <property type="entry name" value="PIF3"/>
    <property type="match status" value="1"/>
</dbReference>
<accession>A0A288WHW0</accession>